<keyword evidence="5 6" id="KW-0687">Ribonucleoprotein</keyword>
<dbReference type="GO" id="GO:0006412">
    <property type="term" value="P:translation"/>
    <property type="evidence" value="ECO:0007669"/>
    <property type="project" value="UniProtKB-UniRule"/>
</dbReference>
<name>A0A6L2R6W4_9BACT</name>
<dbReference type="SUPFAM" id="SSF141091">
    <property type="entry name" value="L21p-like"/>
    <property type="match status" value="1"/>
</dbReference>
<evidence type="ECO:0000256" key="6">
    <source>
        <dbReference type="HAMAP-Rule" id="MF_01363"/>
    </source>
</evidence>
<comment type="caution">
    <text evidence="8">The sequence shown here is derived from an EMBL/GenBank/DDBJ whole genome shotgun (WGS) entry which is preliminary data.</text>
</comment>
<sequence>MYAIIETGGKQFKVEEGSRIAVEKLGDKAGSEIALDRVLLVSGAHCAIGAPYLACASVTAEVVDHGRALKIKVFKRWRRNDSRKLRGHRQEYTTLRVKSITM</sequence>
<dbReference type="GO" id="GO:0005737">
    <property type="term" value="C:cytoplasm"/>
    <property type="evidence" value="ECO:0007669"/>
    <property type="project" value="UniProtKB-ARBA"/>
</dbReference>
<comment type="function">
    <text evidence="6 7">This protein binds to 23S rRNA in the presence of protein L20.</text>
</comment>
<comment type="similarity">
    <text evidence="1 6 7">Belongs to the bacterial ribosomal protein bL21 family.</text>
</comment>
<evidence type="ECO:0000256" key="7">
    <source>
        <dbReference type="RuleBase" id="RU000562"/>
    </source>
</evidence>
<dbReference type="GO" id="GO:0019843">
    <property type="term" value="F:rRNA binding"/>
    <property type="evidence" value="ECO:0007669"/>
    <property type="project" value="UniProtKB-UniRule"/>
</dbReference>
<keyword evidence="3 6" id="KW-0694">RNA-binding</keyword>
<dbReference type="NCBIfam" id="TIGR00061">
    <property type="entry name" value="L21"/>
    <property type="match status" value="1"/>
</dbReference>
<accession>A0A6L2R6W4</accession>
<evidence type="ECO:0000313" key="9">
    <source>
        <dbReference type="Proteomes" id="UP000505077"/>
    </source>
</evidence>
<gene>
    <name evidence="6 8" type="primary">rplU</name>
    <name evidence="8" type="ORF">ZNDK_0963</name>
</gene>
<dbReference type="Proteomes" id="UP000505077">
    <property type="component" value="Unassembled WGS sequence"/>
</dbReference>
<dbReference type="InterPro" id="IPR036164">
    <property type="entry name" value="bL21-like_sf"/>
</dbReference>
<dbReference type="InterPro" id="IPR001787">
    <property type="entry name" value="Ribosomal_bL21"/>
</dbReference>
<dbReference type="HAMAP" id="MF_01363">
    <property type="entry name" value="Ribosomal_bL21"/>
    <property type="match status" value="1"/>
</dbReference>
<evidence type="ECO:0000256" key="2">
    <source>
        <dbReference type="ARBA" id="ARBA00022730"/>
    </source>
</evidence>
<evidence type="ECO:0000256" key="5">
    <source>
        <dbReference type="ARBA" id="ARBA00023274"/>
    </source>
</evidence>
<dbReference type="InterPro" id="IPR028909">
    <property type="entry name" value="bL21-like"/>
</dbReference>
<dbReference type="PANTHER" id="PTHR21349">
    <property type="entry name" value="50S RIBOSOMAL PROTEIN L21"/>
    <property type="match status" value="1"/>
</dbReference>
<comment type="subunit">
    <text evidence="6">Part of the 50S ribosomal subunit. Contacts protein L20.</text>
</comment>
<keyword evidence="4 6" id="KW-0689">Ribosomal protein</keyword>
<dbReference type="GO" id="GO:0003735">
    <property type="term" value="F:structural constituent of ribosome"/>
    <property type="evidence" value="ECO:0007669"/>
    <property type="project" value="InterPro"/>
</dbReference>
<reference evidence="8 9" key="1">
    <citation type="journal article" date="2020" name="ISME J.">
        <title>Parallel Reductive Genome Evolution in Desulfovibrio Ectosymbionts Independently Acquired by Trichonympha Protists in the Termite Gut.</title>
        <authorList>
            <person name="Takeuchi M."/>
            <person name="Kuwahara H."/>
            <person name="Murakami T."/>
            <person name="Takahashi K."/>
            <person name="Kajitani R."/>
            <person name="Toyoda A."/>
            <person name="Itoh T."/>
            <person name="Ohkuma M."/>
            <person name="Hongoh Y."/>
        </authorList>
    </citation>
    <scope>NUCLEOTIDE SEQUENCE [LARGE SCALE GENOMIC DNA]</scope>
    <source>
        <strain evidence="8">ZnDsv-02</strain>
    </source>
</reference>
<dbReference type="PANTHER" id="PTHR21349:SF0">
    <property type="entry name" value="LARGE RIBOSOMAL SUBUNIT PROTEIN BL21M"/>
    <property type="match status" value="1"/>
</dbReference>
<protein>
    <recommendedName>
        <fullName evidence="6">Large ribosomal subunit protein bL21</fullName>
    </recommendedName>
</protein>
<evidence type="ECO:0000256" key="1">
    <source>
        <dbReference type="ARBA" id="ARBA00008563"/>
    </source>
</evidence>
<dbReference type="GO" id="GO:1990904">
    <property type="term" value="C:ribonucleoprotein complex"/>
    <property type="evidence" value="ECO:0007669"/>
    <property type="project" value="UniProtKB-KW"/>
</dbReference>
<organism evidence="8 9">
    <name type="scientific">Candidatus Desulfovibrio kirbyi</name>
    <dbReference type="NCBI Taxonomy" id="2696086"/>
    <lineage>
        <taxon>Bacteria</taxon>
        <taxon>Pseudomonadati</taxon>
        <taxon>Thermodesulfobacteriota</taxon>
        <taxon>Desulfovibrionia</taxon>
        <taxon>Desulfovibrionales</taxon>
        <taxon>Desulfovibrionaceae</taxon>
        <taxon>Desulfovibrio</taxon>
    </lineage>
</organism>
<dbReference type="EMBL" id="BLLL01000010">
    <property type="protein sequence ID" value="GFH63192.1"/>
    <property type="molecule type" value="Genomic_DNA"/>
</dbReference>
<proteinExistence type="inferred from homology"/>
<evidence type="ECO:0000256" key="3">
    <source>
        <dbReference type="ARBA" id="ARBA00022884"/>
    </source>
</evidence>
<dbReference type="Pfam" id="PF00829">
    <property type="entry name" value="Ribosomal_L21p"/>
    <property type="match status" value="1"/>
</dbReference>
<dbReference type="AlphaFoldDB" id="A0A6L2R6W4"/>
<evidence type="ECO:0000256" key="4">
    <source>
        <dbReference type="ARBA" id="ARBA00022980"/>
    </source>
</evidence>
<evidence type="ECO:0000313" key="8">
    <source>
        <dbReference type="EMBL" id="GFH63192.1"/>
    </source>
</evidence>
<dbReference type="GO" id="GO:0005840">
    <property type="term" value="C:ribosome"/>
    <property type="evidence" value="ECO:0007669"/>
    <property type="project" value="UniProtKB-KW"/>
</dbReference>
<keyword evidence="2 6" id="KW-0699">rRNA-binding</keyword>